<evidence type="ECO:0000259" key="1">
    <source>
        <dbReference type="PROSITE" id="PS50113"/>
    </source>
</evidence>
<dbReference type="AlphaFoldDB" id="A0A1J0KU05"/>
<dbReference type="RefSeq" id="WP_071664258.1">
    <property type="nucleotide sequence ID" value="NZ_CP009654.1"/>
</dbReference>
<sequence>MQKYLDSPIFNSIRNISSNDVYVFVKDLNSKYIFLSNNLCDLSKLKHNEAVGKKDDEFEWGKAQAEAFKSDDLYVLNTGRSHLSEYLLPFHQLLWIKTEKIPIFDEKNKIIGILGIAQDITYKKVLYGKSQQINLVNHGIQTIMIKILRRFINSFLVNGRNSYFKEYISAVISKNMNFNIPVNLENKLKEDLSTFINNGTLLITSSGITEIYYYNYLVIFLSFAELYQNTTLDEKIFLNIDENIVKLVINRPGKREKIICNEYSDKKLILNTFTKDIMNIFKLNIDIFTVNNLLSTIIIKLEPEGILGCDI</sequence>
<evidence type="ECO:0000313" key="2">
    <source>
        <dbReference type="EMBL" id="APC97233.1"/>
    </source>
</evidence>
<dbReference type="Proteomes" id="UP000182521">
    <property type="component" value="Chromosome"/>
</dbReference>
<dbReference type="SUPFAM" id="SSF55785">
    <property type="entry name" value="PYP-like sensor domain (PAS domain)"/>
    <property type="match status" value="1"/>
</dbReference>
<dbReference type="InterPro" id="IPR035965">
    <property type="entry name" value="PAS-like_dom_sf"/>
</dbReference>
<dbReference type="EMBL" id="CP009654">
    <property type="protein sequence ID" value="APC97233.1"/>
    <property type="molecule type" value="Genomic_DNA"/>
</dbReference>
<proteinExistence type="predicted"/>
<dbReference type="InterPro" id="IPR013656">
    <property type="entry name" value="PAS_4"/>
</dbReference>
<name>A0A1J0KU05_9GAMM</name>
<dbReference type="Gene3D" id="3.30.450.20">
    <property type="entry name" value="PAS domain"/>
    <property type="match status" value="1"/>
</dbReference>
<keyword evidence="3" id="KW-1185">Reference proteome</keyword>
<dbReference type="PROSITE" id="PS50113">
    <property type="entry name" value="PAC"/>
    <property type="match status" value="1"/>
</dbReference>
<accession>A0A1J0KU05</accession>
<dbReference type="InterPro" id="IPR000700">
    <property type="entry name" value="PAS-assoc_C"/>
</dbReference>
<feature type="domain" description="PAC" evidence="1">
    <location>
        <begin position="80"/>
        <end position="132"/>
    </location>
</feature>
<evidence type="ECO:0000313" key="3">
    <source>
        <dbReference type="Proteomes" id="UP000182521"/>
    </source>
</evidence>
<dbReference type="OrthoDB" id="5605755at2"/>
<dbReference type="STRING" id="1542390.KX01_1363"/>
<dbReference type="Pfam" id="PF08448">
    <property type="entry name" value="PAS_4"/>
    <property type="match status" value="1"/>
</dbReference>
<organism evidence="2 3">
    <name type="scientific">Francisella frigiditurris</name>
    <dbReference type="NCBI Taxonomy" id="1542390"/>
    <lineage>
        <taxon>Bacteria</taxon>
        <taxon>Pseudomonadati</taxon>
        <taxon>Pseudomonadota</taxon>
        <taxon>Gammaproteobacteria</taxon>
        <taxon>Thiotrichales</taxon>
        <taxon>Francisellaceae</taxon>
        <taxon>Francisella</taxon>
    </lineage>
</organism>
<protein>
    <submittedName>
        <fullName evidence="2">PAS fold family protein</fullName>
    </submittedName>
</protein>
<dbReference type="KEGG" id="frc:KX01_1363"/>
<reference evidence="3" key="1">
    <citation type="submission" date="2014-10" db="EMBL/GenBank/DDBJ databases">
        <authorList>
            <person name="Kuske C.R."/>
            <person name="Challacombe J.F."/>
            <person name="Daligault H.E."/>
            <person name="Davenport K.W."/>
            <person name="Johnson S.L."/>
            <person name="Siddaramappa S."/>
            <person name="Petersen J.M."/>
        </authorList>
    </citation>
    <scope>NUCLEOTIDE SEQUENCE [LARGE SCALE GENOMIC DNA]</scope>
    <source>
        <strain evidence="3">CA97-1460</strain>
    </source>
</reference>
<gene>
    <name evidence="2" type="ORF">KX01_1363</name>
</gene>